<reference evidence="1" key="1">
    <citation type="submission" date="2020-05" db="EMBL/GenBank/DDBJ databases">
        <authorList>
            <person name="Chiriac C."/>
            <person name="Salcher M."/>
            <person name="Ghai R."/>
            <person name="Kavagutti S V."/>
        </authorList>
    </citation>
    <scope>NUCLEOTIDE SEQUENCE</scope>
</reference>
<name>A0A6J7CI72_9ZZZZ</name>
<proteinExistence type="predicted"/>
<sequence>MIGGPRDNQQFVKSVSSAVVILCLLAVTAYSAPAEVRAEASESVTRSGPPWASLPSLLAASPTTAALLYQDSDDRIRIRFVTDGNKTLAVWHSNLRRAPRLVCTSCPGPLVADNAGFYAFSNNRWDTVSLRFPRSSLSDPMTVALGVIRSTGTARSVPLLLGGDGKYRAVQDGGPILATRPTGLRPELGNQVDFQGGPSAGFGTLRVASTDRDRFLSLQAPGLALNDNATIVLADVDRILAQTKRAAPGSVSPRSTPCVGQARDGEYAVLLVGGIRSYDDASSQSQRIPSARLVWLGSNTLRDQGHIELTGFYDHCTILHDGSVFLWTGVSAGAAAVDVALVAKTGATSTRIIPIADDTLVNVVLESTGATASISVWPLGKQAVRIDSDFEVSGRPGVGGSQILSDSAGGYWISYPAVNAVARVSI</sequence>
<dbReference type="EMBL" id="CAFBLK010000015">
    <property type="protein sequence ID" value="CAB4856468.1"/>
    <property type="molecule type" value="Genomic_DNA"/>
</dbReference>
<gene>
    <name evidence="1" type="ORF">UFOPK3317_00163</name>
</gene>
<dbReference type="AlphaFoldDB" id="A0A6J7CI72"/>
<accession>A0A6J7CI72</accession>
<organism evidence="1">
    <name type="scientific">freshwater metagenome</name>
    <dbReference type="NCBI Taxonomy" id="449393"/>
    <lineage>
        <taxon>unclassified sequences</taxon>
        <taxon>metagenomes</taxon>
        <taxon>ecological metagenomes</taxon>
    </lineage>
</organism>
<protein>
    <submittedName>
        <fullName evidence="1">Unannotated protein</fullName>
    </submittedName>
</protein>
<evidence type="ECO:0000313" key="1">
    <source>
        <dbReference type="EMBL" id="CAB4856468.1"/>
    </source>
</evidence>